<evidence type="ECO:0000313" key="2">
    <source>
        <dbReference type="EMBL" id="MBB6564225.1"/>
    </source>
</evidence>
<keyword evidence="3" id="KW-1185">Reference proteome</keyword>
<protein>
    <submittedName>
        <fullName evidence="2">Uncharacterized protein</fullName>
    </submittedName>
</protein>
<feature type="transmembrane region" description="Helical" evidence="1">
    <location>
        <begin position="145"/>
        <end position="164"/>
    </location>
</feature>
<proteinExistence type="predicted"/>
<keyword evidence="1" id="KW-0812">Transmembrane</keyword>
<comment type="caution">
    <text evidence="2">The sequence shown here is derived from an EMBL/GenBank/DDBJ whole genome shotgun (WGS) entry which is preliminary data.</text>
</comment>
<gene>
    <name evidence="2" type="ORF">HNP48_006952</name>
</gene>
<organism evidence="2 3">
    <name type="scientific">Acidovorax soli</name>
    <dbReference type="NCBI Taxonomy" id="592050"/>
    <lineage>
        <taxon>Bacteria</taxon>
        <taxon>Pseudomonadati</taxon>
        <taxon>Pseudomonadota</taxon>
        <taxon>Betaproteobacteria</taxon>
        <taxon>Burkholderiales</taxon>
        <taxon>Comamonadaceae</taxon>
        <taxon>Acidovorax</taxon>
    </lineage>
</organism>
<accession>A0A7X0UE11</accession>
<evidence type="ECO:0000256" key="1">
    <source>
        <dbReference type="SAM" id="Phobius"/>
    </source>
</evidence>
<dbReference type="Proteomes" id="UP000575083">
    <property type="component" value="Unassembled WGS sequence"/>
</dbReference>
<feature type="transmembrane region" description="Helical" evidence="1">
    <location>
        <begin position="12"/>
        <end position="31"/>
    </location>
</feature>
<name>A0A7X0UE11_9BURK</name>
<sequence length="224" mass="23717">MPTDTAHRPHLRRTGLALLIVGSVDIAAWLVCVALDVPYLSSFNIFAALGGIFLLRGSLRAASIVRRMAVSMLALLGAVVLLSPLMQPPGLTLAMARAHAALAALGGVLLVFTVVLMAWLARELGTPAVREAIAAAGLRQRSTRWPIAMGIGVAVLLAAMGTALQHTDAAARAINEARAANGDGYHYHLGLIQVRQTPAGREVYGTVSAWNGHELKSVPFHWLQ</sequence>
<dbReference type="RefSeq" id="WP_184866023.1">
    <property type="nucleotide sequence ID" value="NZ_JACHLK010000033.1"/>
</dbReference>
<feature type="transmembrane region" description="Helical" evidence="1">
    <location>
        <begin position="98"/>
        <end position="121"/>
    </location>
</feature>
<feature type="transmembrane region" description="Helical" evidence="1">
    <location>
        <begin position="37"/>
        <end position="56"/>
    </location>
</feature>
<dbReference type="EMBL" id="JACHLK010000033">
    <property type="protein sequence ID" value="MBB6564225.1"/>
    <property type="molecule type" value="Genomic_DNA"/>
</dbReference>
<feature type="transmembrane region" description="Helical" evidence="1">
    <location>
        <begin position="68"/>
        <end position="86"/>
    </location>
</feature>
<reference evidence="2 3" key="1">
    <citation type="submission" date="2020-08" db="EMBL/GenBank/DDBJ databases">
        <title>Functional genomics of gut bacteria from endangered species of beetles.</title>
        <authorList>
            <person name="Carlos-Shanley C."/>
        </authorList>
    </citation>
    <scope>NUCLEOTIDE SEQUENCE [LARGE SCALE GENOMIC DNA]</scope>
    <source>
        <strain evidence="2 3">S00198</strain>
    </source>
</reference>
<dbReference type="AlphaFoldDB" id="A0A7X0UE11"/>
<evidence type="ECO:0000313" key="3">
    <source>
        <dbReference type="Proteomes" id="UP000575083"/>
    </source>
</evidence>
<keyword evidence="1" id="KW-1133">Transmembrane helix</keyword>
<keyword evidence="1" id="KW-0472">Membrane</keyword>